<name>A0A699JF45_TANCI</name>
<dbReference type="EMBL" id="BKCJ010405340">
    <property type="protein sequence ID" value="GFA32847.1"/>
    <property type="molecule type" value="Genomic_DNA"/>
</dbReference>
<dbReference type="InterPro" id="IPR036397">
    <property type="entry name" value="RNaseH_sf"/>
</dbReference>
<proteinExistence type="predicted"/>
<dbReference type="PANTHER" id="PTHR47266">
    <property type="entry name" value="ENDONUCLEASE-RELATED"/>
    <property type="match status" value="1"/>
</dbReference>
<reference evidence="1" key="1">
    <citation type="journal article" date="2019" name="Sci. Rep.">
        <title>Draft genome of Tanacetum cinerariifolium, the natural source of mosquito coil.</title>
        <authorList>
            <person name="Yamashiro T."/>
            <person name="Shiraishi A."/>
            <person name="Satake H."/>
            <person name="Nakayama K."/>
        </authorList>
    </citation>
    <scope>NUCLEOTIDE SEQUENCE</scope>
</reference>
<dbReference type="Gene3D" id="1.10.340.70">
    <property type="match status" value="1"/>
</dbReference>
<keyword evidence="1" id="KW-0548">Nucleotidyltransferase</keyword>
<feature type="non-terminal residue" evidence="1">
    <location>
        <position position="1"/>
    </location>
</feature>
<accession>A0A699JF45</accession>
<dbReference type="GO" id="GO:0003676">
    <property type="term" value="F:nucleic acid binding"/>
    <property type="evidence" value="ECO:0007669"/>
    <property type="project" value="InterPro"/>
</dbReference>
<dbReference type="InterPro" id="IPR052160">
    <property type="entry name" value="Gypsy_RT_Integrase-like"/>
</dbReference>
<dbReference type="InterPro" id="IPR012337">
    <property type="entry name" value="RNaseH-like_sf"/>
</dbReference>
<sequence length="250" mass="28842">IYPNIALKDQEKTMFTCPYGTFTYRRMSFGLCNAPTTFQRCMTLERLFPQTGPSKKKEVFSQVKTYFWEETYAFKLCADNIIRRCVAGSESLEILAHCHSGPAGGHHNALVTAKKVYQVGFYWPSIFKDANEYVCEVFDVWGLDFMGPFSNSRGNKYILVAVDCVSKWVKAQALPTNDARVVVMFLRGLFARAIKRIIERYVGYIPKDWSEKLNDALNGFNFKVNGQRLKKYYDGNIEKRMMKLESSRMV</sequence>
<keyword evidence="1" id="KW-0808">Transferase</keyword>
<protein>
    <submittedName>
        <fullName evidence="1">Reverse transcriptase domain-containing protein</fullName>
    </submittedName>
</protein>
<dbReference type="SUPFAM" id="SSF56672">
    <property type="entry name" value="DNA/RNA polymerases"/>
    <property type="match status" value="1"/>
</dbReference>
<dbReference type="Gene3D" id="3.10.10.10">
    <property type="entry name" value="HIV Type 1 Reverse Transcriptase, subunit A, domain 1"/>
    <property type="match status" value="1"/>
</dbReference>
<comment type="caution">
    <text evidence="1">The sequence shown here is derived from an EMBL/GenBank/DDBJ whole genome shotgun (WGS) entry which is preliminary data.</text>
</comment>
<gene>
    <name evidence="1" type="ORF">Tci_604819</name>
</gene>
<dbReference type="SUPFAM" id="SSF53098">
    <property type="entry name" value="Ribonuclease H-like"/>
    <property type="match status" value="1"/>
</dbReference>
<organism evidence="1">
    <name type="scientific">Tanacetum cinerariifolium</name>
    <name type="common">Dalmatian daisy</name>
    <name type="synonym">Chrysanthemum cinerariifolium</name>
    <dbReference type="NCBI Taxonomy" id="118510"/>
    <lineage>
        <taxon>Eukaryota</taxon>
        <taxon>Viridiplantae</taxon>
        <taxon>Streptophyta</taxon>
        <taxon>Embryophyta</taxon>
        <taxon>Tracheophyta</taxon>
        <taxon>Spermatophyta</taxon>
        <taxon>Magnoliopsida</taxon>
        <taxon>eudicotyledons</taxon>
        <taxon>Gunneridae</taxon>
        <taxon>Pentapetalae</taxon>
        <taxon>asterids</taxon>
        <taxon>campanulids</taxon>
        <taxon>Asterales</taxon>
        <taxon>Asteraceae</taxon>
        <taxon>Asteroideae</taxon>
        <taxon>Anthemideae</taxon>
        <taxon>Anthemidinae</taxon>
        <taxon>Tanacetum</taxon>
    </lineage>
</organism>
<evidence type="ECO:0000313" key="1">
    <source>
        <dbReference type="EMBL" id="GFA32847.1"/>
    </source>
</evidence>
<dbReference type="AlphaFoldDB" id="A0A699JF45"/>
<dbReference type="GO" id="GO:0003964">
    <property type="term" value="F:RNA-directed DNA polymerase activity"/>
    <property type="evidence" value="ECO:0007669"/>
    <property type="project" value="UniProtKB-KW"/>
</dbReference>
<keyword evidence="1" id="KW-0695">RNA-directed DNA polymerase</keyword>
<dbReference type="InterPro" id="IPR043502">
    <property type="entry name" value="DNA/RNA_pol_sf"/>
</dbReference>
<dbReference type="Gene3D" id="3.30.420.10">
    <property type="entry name" value="Ribonuclease H-like superfamily/Ribonuclease H"/>
    <property type="match status" value="1"/>
</dbReference>